<dbReference type="Proteomes" id="UP000700334">
    <property type="component" value="Unassembled WGS sequence"/>
</dbReference>
<evidence type="ECO:0000313" key="7">
    <source>
        <dbReference type="Proteomes" id="UP000700334"/>
    </source>
</evidence>
<feature type="compositionally biased region" description="Basic and acidic residues" evidence="5">
    <location>
        <begin position="1"/>
        <end position="10"/>
    </location>
</feature>
<keyword evidence="7" id="KW-1185">Reference proteome</keyword>
<feature type="region of interest" description="Disordered" evidence="5">
    <location>
        <begin position="1"/>
        <end position="109"/>
    </location>
</feature>
<evidence type="ECO:0000256" key="2">
    <source>
        <dbReference type="ARBA" id="ARBA00007696"/>
    </source>
</evidence>
<sequence>MLGRREERRRPSSAARRRLSARRGPQAPGTRPPRRHDAQEEGERRPPRPAHGRPAPREPRAPPRAARRGECGRRRGRRAAGPGAFWNVRAPAEPGGRFERGGGKPVTSRGRALFSRVRARARGAGAGAGPTAHSLRFLPQVSSAEGAAKEEPKRRSARLSAVSAAAPDACPRGARRGQPLTPALAFQKPAPAKVEAKPKKAAAKDKSSDKKVQAKGKRGAKGKQAEVANQETKEDLPAENGETKNQEGIGHQQTAQAQTRKKAGPCTSAQGLCCGVAASTQSPGSGAVGSLLHQTWAEAFPLLLISGSPSVLRRSNVVHDFSSFPSLATGRRRVAASSGADDGSFSKHTCMRLSTDKRGESSPTSSANGRDLSAGEAVPEAQACERVPPSAAQAPASAARLPSACGACLAWSDSRQSGLTPQGDAGVPVPLPAVSLWVLSWDTWGGSG</sequence>
<feature type="compositionally biased region" description="Basic and acidic residues" evidence="5">
    <location>
        <begin position="231"/>
        <end position="245"/>
    </location>
</feature>
<feature type="region of interest" description="Disordered" evidence="5">
    <location>
        <begin position="122"/>
        <end position="261"/>
    </location>
</feature>
<organism evidence="6 7">
    <name type="scientific">Galemys pyrenaicus</name>
    <name type="common">Iberian desman</name>
    <name type="synonym">Pyrenean desman</name>
    <dbReference type="NCBI Taxonomy" id="202257"/>
    <lineage>
        <taxon>Eukaryota</taxon>
        <taxon>Metazoa</taxon>
        <taxon>Chordata</taxon>
        <taxon>Craniata</taxon>
        <taxon>Vertebrata</taxon>
        <taxon>Euteleostomi</taxon>
        <taxon>Mammalia</taxon>
        <taxon>Eutheria</taxon>
        <taxon>Laurasiatheria</taxon>
        <taxon>Eulipotyphla</taxon>
        <taxon>Talpidae</taxon>
        <taxon>Galemys</taxon>
    </lineage>
</organism>
<keyword evidence="3" id="KW-0238">DNA-binding</keyword>
<protein>
    <submittedName>
        <fullName evidence="6">Non-histone chromosomal protein HMG-14</fullName>
    </submittedName>
</protein>
<evidence type="ECO:0000256" key="4">
    <source>
        <dbReference type="ARBA" id="ARBA00023242"/>
    </source>
</evidence>
<gene>
    <name evidence="6" type="ORF">J0S82_004507</name>
</gene>
<evidence type="ECO:0000256" key="5">
    <source>
        <dbReference type="SAM" id="MobiDB-lite"/>
    </source>
</evidence>
<dbReference type="AlphaFoldDB" id="A0A8J6AGX1"/>
<dbReference type="SMART" id="SM00527">
    <property type="entry name" value="HMG17"/>
    <property type="match status" value="1"/>
</dbReference>
<dbReference type="PANTHER" id="PTHR23087">
    <property type="entry name" value="NONHISTONE CHROMOSOMAL PROTEIN HMG"/>
    <property type="match status" value="1"/>
</dbReference>
<dbReference type="PANTHER" id="PTHR23087:SF12">
    <property type="entry name" value="NON-HISTONE CHROMOSOMAL PROTEIN HMG-14"/>
    <property type="match status" value="1"/>
</dbReference>
<dbReference type="Pfam" id="PF01101">
    <property type="entry name" value="HMG14_17"/>
    <property type="match status" value="2"/>
</dbReference>
<dbReference type="InterPro" id="IPR000079">
    <property type="entry name" value="HMGN_fam"/>
</dbReference>
<evidence type="ECO:0000256" key="1">
    <source>
        <dbReference type="ARBA" id="ARBA00004123"/>
    </source>
</evidence>
<proteinExistence type="inferred from homology"/>
<keyword evidence="4" id="KW-0539">Nucleus</keyword>
<comment type="subcellular location">
    <subcellularLocation>
        <location evidence="1">Nucleus</location>
    </subcellularLocation>
</comment>
<dbReference type="GO" id="GO:0005634">
    <property type="term" value="C:nucleus"/>
    <property type="evidence" value="ECO:0007669"/>
    <property type="project" value="UniProtKB-SubCell"/>
</dbReference>
<comment type="caution">
    <text evidence="6">The sequence shown here is derived from an EMBL/GenBank/DDBJ whole genome shotgun (WGS) entry which is preliminary data.</text>
</comment>
<feature type="compositionally biased region" description="Basic and acidic residues" evidence="5">
    <location>
        <begin position="55"/>
        <end position="73"/>
    </location>
</feature>
<dbReference type="GO" id="GO:0000785">
    <property type="term" value="C:chromatin"/>
    <property type="evidence" value="ECO:0007669"/>
    <property type="project" value="InterPro"/>
</dbReference>
<dbReference type="GO" id="GO:0006325">
    <property type="term" value="P:chromatin organization"/>
    <property type="evidence" value="ECO:0007669"/>
    <property type="project" value="TreeGrafter"/>
</dbReference>
<dbReference type="EMBL" id="JAGFMF010011629">
    <property type="protein sequence ID" value="KAG8518577.1"/>
    <property type="molecule type" value="Genomic_DNA"/>
</dbReference>
<feature type="compositionally biased region" description="Basic and acidic residues" evidence="5">
    <location>
        <begin position="194"/>
        <end position="212"/>
    </location>
</feature>
<reference evidence="6" key="1">
    <citation type="journal article" date="2021" name="Evol. Appl.">
        <title>The genome of the Pyrenean desman and the effects of bottlenecks and inbreeding on the genomic landscape of an endangered species.</title>
        <authorList>
            <person name="Escoda L."/>
            <person name="Castresana J."/>
        </authorList>
    </citation>
    <scope>NUCLEOTIDE SEQUENCE</scope>
    <source>
        <strain evidence="6">IBE-C5619</strain>
    </source>
</reference>
<dbReference type="GO" id="GO:0031492">
    <property type="term" value="F:nucleosomal DNA binding"/>
    <property type="evidence" value="ECO:0007669"/>
    <property type="project" value="InterPro"/>
</dbReference>
<evidence type="ECO:0000313" key="6">
    <source>
        <dbReference type="EMBL" id="KAG8518577.1"/>
    </source>
</evidence>
<feature type="region of interest" description="Disordered" evidence="5">
    <location>
        <begin position="329"/>
        <end position="381"/>
    </location>
</feature>
<name>A0A8J6AGX1_GALPY</name>
<accession>A0A8J6AGX1</accession>
<comment type="similarity">
    <text evidence="2">Belongs to the HMGN family.</text>
</comment>
<feature type="compositionally biased region" description="Basic and acidic residues" evidence="5">
    <location>
        <begin position="35"/>
        <end position="46"/>
    </location>
</feature>
<dbReference type="OrthoDB" id="9634157at2759"/>
<evidence type="ECO:0000256" key="3">
    <source>
        <dbReference type="ARBA" id="ARBA00023125"/>
    </source>
</evidence>